<dbReference type="InterPro" id="IPR012902">
    <property type="entry name" value="N_methyl_site"/>
</dbReference>
<dbReference type="EMBL" id="JBIGIC010000014">
    <property type="protein sequence ID" value="MFG6489623.1"/>
    <property type="molecule type" value="Genomic_DNA"/>
</dbReference>
<keyword evidence="1" id="KW-1133">Transmembrane helix</keyword>
<evidence type="ECO:0000259" key="2">
    <source>
        <dbReference type="Pfam" id="PF08334"/>
    </source>
</evidence>
<protein>
    <submittedName>
        <fullName evidence="3">Type II secretion system protein GspG</fullName>
    </submittedName>
</protein>
<dbReference type="Pfam" id="PF08334">
    <property type="entry name" value="T2SSG"/>
    <property type="match status" value="1"/>
</dbReference>
<reference evidence="3 4" key="1">
    <citation type="submission" date="2024-08" db="EMBL/GenBank/DDBJ databases">
        <authorList>
            <person name="Lu H."/>
        </authorList>
    </citation>
    <scope>NUCLEOTIDE SEQUENCE [LARGE SCALE GENOMIC DNA]</scope>
    <source>
        <strain evidence="3 4">BYS78W</strain>
    </source>
</reference>
<dbReference type="InterPro" id="IPR045584">
    <property type="entry name" value="Pilin-like"/>
</dbReference>
<sequence>MHTNRALSRGFTLLELLVVMVTIGLLASHVAPRFFDQIGKSEIKTTHAQLDAGRYLTTEQGIGALVERATDETKWSGLSLAKALPLDPWPHAYAHWQPCDAASHDFELLIYGKAGQAGSAGENADISVWEIGS</sequence>
<comment type="caution">
    <text evidence="3">The sequence shown here is derived from an EMBL/GenBank/DDBJ whole genome shotgun (WGS) entry which is preliminary data.</text>
</comment>
<dbReference type="InterPro" id="IPR013545">
    <property type="entry name" value="T2SS_protein-GspG_C"/>
</dbReference>
<evidence type="ECO:0000313" key="4">
    <source>
        <dbReference type="Proteomes" id="UP001606134"/>
    </source>
</evidence>
<feature type="transmembrane region" description="Helical" evidence="1">
    <location>
        <begin position="12"/>
        <end position="31"/>
    </location>
</feature>
<evidence type="ECO:0000313" key="3">
    <source>
        <dbReference type="EMBL" id="MFG6489623.1"/>
    </source>
</evidence>
<dbReference type="Pfam" id="PF07963">
    <property type="entry name" value="N_methyl"/>
    <property type="match status" value="1"/>
</dbReference>
<keyword evidence="1" id="KW-0472">Membrane</keyword>
<feature type="domain" description="Type II secretion system protein GspG C-terminal" evidence="2">
    <location>
        <begin position="48"/>
        <end position="129"/>
    </location>
</feature>
<organism evidence="3 4">
    <name type="scientific">Pelomonas candidula</name>
    <dbReference type="NCBI Taxonomy" id="3299025"/>
    <lineage>
        <taxon>Bacteria</taxon>
        <taxon>Pseudomonadati</taxon>
        <taxon>Pseudomonadota</taxon>
        <taxon>Betaproteobacteria</taxon>
        <taxon>Burkholderiales</taxon>
        <taxon>Sphaerotilaceae</taxon>
        <taxon>Roseateles</taxon>
    </lineage>
</organism>
<dbReference type="RefSeq" id="WP_394416169.1">
    <property type="nucleotide sequence ID" value="NZ_JBIGIC010000014.1"/>
</dbReference>
<accession>A0ABW7HI86</accession>
<name>A0ABW7HI86_9BURK</name>
<dbReference type="SUPFAM" id="SSF54523">
    <property type="entry name" value="Pili subunits"/>
    <property type="match status" value="1"/>
</dbReference>
<dbReference type="Gene3D" id="3.30.700.10">
    <property type="entry name" value="Glycoprotein, Type 4 Pilin"/>
    <property type="match status" value="1"/>
</dbReference>
<dbReference type="Proteomes" id="UP001606134">
    <property type="component" value="Unassembled WGS sequence"/>
</dbReference>
<evidence type="ECO:0000256" key="1">
    <source>
        <dbReference type="SAM" id="Phobius"/>
    </source>
</evidence>
<gene>
    <name evidence="3" type="ORF">ACG04R_23305</name>
</gene>
<proteinExistence type="predicted"/>
<keyword evidence="4" id="KW-1185">Reference proteome</keyword>
<dbReference type="NCBIfam" id="TIGR02532">
    <property type="entry name" value="IV_pilin_GFxxxE"/>
    <property type="match status" value="1"/>
</dbReference>
<keyword evidence="1" id="KW-0812">Transmembrane</keyword>